<dbReference type="EMBL" id="QZJZ01000082">
    <property type="protein sequence ID" value="RJP57329.1"/>
    <property type="molecule type" value="Genomic_DNA"/>
</dbReference>
<evidence type="ECO:0000256" key="1">
    <source>
        <dbReference type="ARBA" id="ARBA00022448"/>
    </source>
</evidence>
<dbReference type="PANTHER" id="PTHR43023:SF6">
    <property type="entry name" value="INTERMEMBRANE PHOSPHOLIPID TRANSPORT SYSTEM ATP-BINDING PROTEIN MLAF"/>
    <property type="match status" value="1"/>
</dbReference>
<dbReference type="GO" id="GO:0005524">
    <property type="term" value="F:ATP binding"/>
    <property type="evidence" value="ECO:0007669"/>
    <property type="project" value="UniProtKB-KW"/>
</dbReference>
<protein>
    <submittedName>
        <fullName evidence="5">ABC transporter ATP-binding protein</fullName>
    </submittedName>
</protein>
<dbReference type="PROSITE" id="PS00211">
    <property type="entry name" value="ABC_TRANSPORTER_1"/>
    <property type="match status" value="1"/>
</dbReference>
<gene>
    <name evidence="5" type="ORF">C4541_10235</name>
</gene>
<dbReference type="PANTHER" id="PTHR43023">
    <property type="entry name" value="PROTEIN TRIGALACTOSYLDIACYLGLYCEROL 3, CHLOROPLASTIC"/>
    <property type="match status" value="1"/>
</dbReference>
<sequence>MIRIENLIKNFGTRRILDSVTLEVKKGETMVIMGGSGCGKSTLLRHMIGLIRPDSGHIYIKDKDITGMSEHDLNEVRKSYGMLFQNGALLNSLTVGQNVALPLKEHTKLGSEIINIIVKMKLELVGLTGFENLLPSEISGGMKKRVGLARAIAMDPEMVFYDEPGAGLDPITAASIDQLIMDLSNKLGITSIVVTHEMKSAFRIADRMAVLYNGKVVAVGTPDEIRESDHPYVSQFINGLTDGPVPLRRSKDEYLKSLTSGD</sequence>
<comment type="caution">
    <text evidence="5">The sequence shown here is derived from an EMBL/GenBank/DDBJ whole genome shotgun (WGS) entry which is preliminary data.</text>
</comment>
<proteinExistence type="predicted"/>
<evidence type="ECO:0000256" key="2">
    <source>
        <dbReference type="ARBA" id="ARBA00022741"/>
    </source>
</evidence>
<dbReference type="InterPro" id="IPR017871">
    <property type="entry name" value="ABC_transporter-like_CS"/>
</dbReference>
<dbReference type="AlphaFoldDB" id="A0A3A4QX82"/>
<keyword evidence="2" id="KW-0547">Nucleotide-binding</keyword>
<evidence type="ECO:0000313" key="5">
    <source>
        <dbReference type="EMBL" id="RJP57329.1"/>
    </source>
</evidence>
<evidence type="ECO:0000256" key="3">
    <source>
        <dbReference type="ARBA" id="ARBA00022840"/>
    </source>
</evidence>
<evidence type="ECO:0000313" key="6">
    <source>
        <dbReference type="Proteomes" id="UP000266426"/>
    </source>
</evidence>
<reference evidence="5 6" key="1">
    <citation type="journal article" date="2017" name="ISME J.">
        <title>Energy and carbon metabolisms in a deep terrestrial subsurface fluid microbial community.</title>
        <authorList>
            <person name="Momper L."/>
            <person name="Jungbluth S.P."/>
            <person name="Lee M.D."/>
            <person name="Amend J.P."/>
        </authorList>
    </citation>
    <scope>NUCLEOTIDE SEQUENCE [LARGE SCALE GENOMIC DNA]</scope>
    <source>
        <strain evidence="5">SURF_26</strain>
    </source>
</reference>
<keyword evidence="1" id="KW-0813">Transport</keyword>
<feature type="domain" description="ABC transporter" evidence="4">
    <location>
        <begin position="2"/>
        <end position="238"/>
    </location>
</feature>
<keyword evidence="3 5" id="KW-0067">ATP-binding</keyword>
<dbReference type="PROSITE" id="PS50893">
    <property type="entry name" value="ABC_TRANSPORTER_2"/>
    <property type="match status" value="1"/>
</dbReference>
<dbReference type="Pfam" id="PF00005">
    <property type="entry name" value="ABC_tran"/>
    <property type="match status" value="1"/>
</dbReference>
<dbReference type="Proteomes" id="UP000266426">
    <property type="component" value="Unassembled WGS sequence"/>
</dbReference>
<organism evidence="5 6">
    <name type="scientific">Candidatus Auribacter fodinae</name>
    <dbReference type="NCBI Taxonomy" id="2093366"/>
    <lineage>
        <taxon>Bacteria</taxon>
        <taxon>Pseudomonadati</taxon>
        <taxon>Candidatus Auribacterota</taxon>
        <taxon>Candidatus Auribacteria</taxon>
        <taxon>Candidatus Auribacterales</taxon>
        <taxon>Candidatus Auribacteraceae</taxon>
        <taxon>Candidatus Auribacter</taxon>
    </lineage>
</organism>
<dbReference type="SUPFAM" id="SSF52540">
    <property type="entry name" value="P-loop containing nucleoside triphosphate hydrolases"/>
    <property type="match status" value="1"/>
</dbReference>
<dbReference type="InterPro" id="IPR027417">
    <property type="entry name" value="P-loop_NTPase"/>
</dbReference>
<dbReference type="InterPro" id="IPR003439">
    <property type="entry name" value="ABC_transporter-like_ATP-bd"/>
</dbReference>
<dbReference type="CDD" id="cd03261">
    <property type="entry name" value="ABC_Org_Solvent_Resistant"/>
    <property type="match status" value="1"/>
</dbReference>
<dbReference type="GO" id="GO:0016887">
    <property type="term" value="F:ATP hydrolysis activity"/>
    <property type="evidence" value="ECO:0007669"/>
    <property type="project" value="InterPro"/>
</dbReference>
<name>A0A3A4QX82_9BACT</name>
<dbReference type="InterPro" id="IPR003593">
    <property type="entry name" value="AAA+_ATPase"/>
</dbReference>
<evidence type="ECO:0000259" key="4">
    <source>
        <dbReference type="PROSITE" id="PS50893"/>
    </source>
</evidence>
<accession>A0A3A4QX82</accession>
<dbReference type="SMART" id="SM00382">
    <property type="entry name" value="AAA"/>
    <property type="match status" value="1"/>
</dbReference>
<dbReference type="Gene3D" id="3.40.50.300">
    <property type="entry name" value="P-loop containing nucleotide triphosphate hydrolases"/>
    <property type="match status" value="1"/>
</dbReference>